<dbReference type="RefSeq" id="WP_103924721.1">
    <property type="nucleotide sequence ID" value="NZ_FNVR01000009.1"/>
</dbReference>
<gene>
    <name evidence="1" type="ORF">SAMN03080598_02047</name>
</gene>
<dbReference type="EMBL" id="FNVR01000009">
    <property type="protein sequence ID" value="SEF97494.1"/>
    <property type="molecule type" value="Genomic_DNA"/>
</dbReference>
<organism evidence="1 2">
    <name type="scientific">Algoriphagus boritolerans DSM 17298 = JCM 18970</name>
    <dbReference type="NCBI Taxonomy" id="1120964"/>
    <lineage>
        <taxon>Bacteria</taxon>
        <taxon>Pseudomonadati</taxon>
        <taxon>Bacteroidota</taxon>
        <taxon>Cytophagia</taxon>
        <taxon>Cytophagales</taxon>
        <taxon>Cyclobacteriaceae</taxon>
        <taxon>Algoriphagus</taxon>
    </lineage>
</organism>
<keyword evidence="2" id="KW-1185">Reference proteome</keyword>
<reference evidence="2" key="1">
    <citation type="submission" date="2016-10" db="EMBL/GenBank/DDBJ databases">
        <authorList>
            <person name="Varghese N."/>
            <person name="Submissions S."/>
        </authorList>
    </citation>
    <scope>NUCLEOTIDE SEQUENCE [LARGE SCALE GENOMIC DNA]</scope>
    <source>
        <strain evidence="2">DSM 17298</strain>
    </source>
</reference>
<sequence length="257" mass="30288">MSSKIKSIVLVDQHLDRNSDWLEKVDFQKSDFVLLDPVSLFSELDWTWYEEDVRVINKIYSRLFEEVVMNNKKLVCFWPLAQQLGEEWSNLSSLCKANSYELELYKSNSIEDSTYGFNLEILNSWKSFIHFLIESLFEDIRLNEQFDEIATLKSEQETIILFKLVQDGTIRYSYASDSDFLELIPSPVDYSGKDDLQIESFASFNEMLKKLLKESDLSLFESRFVDGSLEKAYFSILSREFKTKNLIENWLMTYSMN</sequence>
<dbReference type="OrthoDB" id="823383at2"/>
<proteinExistence type="predicted"/>
<dbReference type="Proteomes" id="UP000236736">
    <property type="component" value="Unassembled WGS sequence"/>
</dbReference>
<accession>A0A1H5WDF9</accession>
<evidence type="ECO:0000313" key="2">
    <source>
        <dbReference type="Proteomes" id="UP000236736"/>
    </source>
</evidence>
<dbReference type="STRING" id="1120964.GCA_001313265_02790"/>
<dbReference type="AlphaFoldDB" id="A0A1H5WDF9"/>
<evidence type="ECO:0000313" key="1">
    <source>
        <dbReference type="EMBL" id="SEF97494.1"/>
    </source>
</evidence>
<protein>
    <submittedName>
        <fullName evidence="1">Uncharacterized protein</fullName>
    </submittedName>
</protein>
<name>A0A1H5WDF9_9BACT</name>